<sequence>FIFVLNHDYMMGMLQVIYLITGCLYYVILVNMSYVFENKCYLQYACLCALYELTCLLS</sequence>
<dbReference type="Proteomes" id="UP001153555">
    <property type="component" value="Unassembled WGS sequence"/>
</dbReference>
<name>A0A9N7MQ76_STRHE</name>
<feature type="transmembrane region" description="Helical" evidence="1">
    <location>
        <begin position="16"/>
        <end position="36"/>
    </location>
</feature>
<evidence type="ECO:0000256" key="1">
    <source>
        <dbReference type="SAM" id="Phobius"/>
    </source>
</evidence>
<gene>
    <name evidence="2" type="ORF">SHERM_00066</name>
</gene>
<keyword evidence="1" id="KW-1133">Transmembrane helix</keyword>
<keyword evidence="1" id="KW-0472">Membrane</keyword>
<evidence type="ECO:0000313" key="2">
    <source>
        <dbReference type="EMBL" id="CAA0811040.1"/>
    </source>
</evidence>
<dbReference type="AlphaFoldDB" id="A0A9N7MQ76"/>
<keyword evidence="3" id="KW-1185">Reference proteome</keyword>
<keyword evidence="1" id="KW-0812">Transmembrane</keyword>
<organism evidence="2 3">
    <name type="scientific">Striga hermonthica</name>
    <name type="common">Purple witchweed</name>
    <name type="synonym">Buchnera hermonthica</name>
    <dbReference type="NCBI Taxonomy" id="68872"/>
    <lineage>
        <taxon>Eukaryota</taxon>
        <taxon>Viridiplantae</taxon>
        <taxon>Streptophyta</taxon>
        <taxon>Embryophyta</taxon>
        <taxon>Tracheophyta</taxon>
        <taxon>Spermatophyta</taxon>
        <taxon>Magnoliopsida</taxon>
        <taxon>eudicotyledons</taxon>
        <taxon>Gunneridae</taxon>
        <taxon>Pentapetalae</taxon>
        <taxon>asterids</taxon>
        <taxon>lamiids</taxon>
        <taxon>Lamiales</taxon>
        <taxon>Orobanchaceae</taxon>
        <taxon>Buchnereae</taxon>
        <taxon>Striga</taxon>
    </lineage>
</organism>
<dbReference type="EMBL" id="CACSLK010007779">
    <property type="protein sequence ID" value="CAA0811040.1"/>
    <property type="molecule type" value="Genomic_DNA"/>
</dbReference>
<comment type="caution">
    <text evidence="2">The sequence shown here is derived from an EMBL/GenBank/DDBJ whole genome shotgun (WGS) entry which is preliminary data.</text>
</comment>
<protein>
    <submittedName>
        <fullName evidence="2">Uncharacterized protein</fullName>
    </submittedName>
</protein>
<feature type="non-terminal residue" evidence="2">
    <location>
        <position position="1"/>
    </location>
</feature>
<reference evidence="2" key="1">
    <citation type="submission" date="2019-12" db="EMBL/GenBank/DDBJ databases">
        <authorList>
            <person name="Scholes J."/>
        </authorList>
    </citation>
    <scope>NUCLEOTIDE SEQUENCE</scope>
</reference>
<proteinExistence type="predicted"/>
<evidence type="ECO:0000313" key="3">
    <source>
        <dbReference type="Proteomes" id="UP001153555"/>
    </source>
</evidence>
<accession>A0A9N7MQ76</accession>
<feature type="non-terminal residue" evidence="2">
    <location>
        <position position="58"/>
    </location>
</feature>